<dbReference type="InterPro" id="IPR036397">
    <property type="entry name" value="RNaseH_sf"/>
</dbReference>
<gene>
    <name evidence="2" type="ORF">BT96DRAFT_759208</name>
</gene>
<evidence type="ECO:0000313" key="2">
    <source>
        <dbReference type="EMBL" id="KAE9386734.1"/>
    </source>
</evidence>
<accession>A0A6A4GNI5</accession>
<dbReference type="EMBL" id="ML769852">
    <property type="protein sequence ID" value="KAE9386734.1"/>
    <property type="molecule type" value="Genomic_DNA"/>
</dbReference>
<name>A0A6A4GNI5_9AGAR</name>
<keyword evidence="3" id="KW-1185">Reference proteome</keyword>
<dbReference type="GO" id="GO:0003676">
    <property type="term" value="F:nucleic acid binding"/>
    <property type="evidence" value="ECO:0007669"/>
    <property type="project" value="InterPro"/>
</dbReference>
<dbReference type="AlphaFoldDB" id="A0A6A4GNI5"/>
<dbReference type="Pfam" id="PF13358">
    <property type="entry name" value="DDE_3"/>
    <property type="match status" value="1"/>
</dbReference>
<dbReference type="Proteomes" id="UP000799118">
    <property type="component" value="Unassembled WGS sequence"/>
</dbReference>
<evidence type="ECO:0000313" key="3">
    <source>
        <dbReference type="Proteomes" id="UP000799118"/>
    </source>
</evidence>
<dbReference type="Gene3D" id="3.30.420.10">
    <property type="entry name" value="Ribonuclease H-like superfamily/Ribonuclease H"/>
    <property type="match status" value="1"/>
</dbReference>
<feature type="non-terminal residue" evidence="2">
    <location>
        <position position="71"/>
    </location>
</feature>
<evidence type="ECO:0000259" key="1">
    <source>
        <dbReference type="Pfam" id="PF13358"/>
    </source>
</evidence>
<dbReference type="InterPro" id="IPR038717">
    <property type="entry name" value="Tc1-like_DDE_dom"/>
</dbReference>
<feature type="non-terminal residue" evidence="2">
    <location>
        <position position="1"/>
    </location>
</feature>
<organism evidence="2 3">
    <name type="scientific">Gymnopus androsaceus JB14</name>
    <dbReference type="NCBI Taxonomy" id="1447944"/>
    <lineage>
        <taxon>Eukaryota</taxon>
        <taxon>Fungi</taxon>
        <taxon>Dikarya</taxon>
        <taxon>Basidiomycota</taxon>
        <taxon>Agaricomycotina</taxon>
        <taxon>Agaricomycetes</taxon>
        <taxon>Agaricomycetidae</taxon>
        <taxon>Agaricales</taxon>
        <taxon>Marasmiineae</taxon>
        <taxon>Omphalotaceae</taxon>
        <taxon>Gymnopus</taxon>
    </lineage>
</organism>
<reference evidence="2" key="1">
    <citation type="journal article" date="2019" name="Environ. Microbiol.">
        <title>Fungal ecological strategies reflected in gene transcription - a case study of two litter decomposers.</title>
        <authorList>
            <person name="Barbi F."/>
            <person name="Kohler A."/>
            <person name="Barry K."/>
            <person name="Baskaran P."/>
            <person name="Daum C."/>
            <person name="Fauchery L."/>
            <person name="Ihrmark K."/>
            <person name="Kuo A."/>
            <person name="LaButti K."/>
            <person name="Lipzen A."/>
            <person name="Morin E."/>
            <person name="Grigoriev I.V."/>
            <person name="Henrissat B."/>
            <person name="Lindahl B."/>
            <person name="Martin F."/>
        </authorList>
    </citation>
    <scope>NUCLEOTIDE SEQUENCE</scope>
    <source>
        <strain evidence="2">JB14</strain>
    </source>
</reference>
<dbReference type="OrthoDB" id="2142724at2759"/>
<sequence>RVSILPAITLDGIVAYDIIPGSVTSRKFLKFLEDHMPLTNPYPGPRSVIIMDNCSIYHAEEVRELIEDCGC</sequence>
<protein>
    <recommendedName>
        <fullName evidence="1">Tc1-like transposase DDE domain-containing protein</fullName>
    </recommendedName>
</protein>
<proteinExistence type="predicted"/>
<feature type="domain" description="Tc1-like transposase DDE" evidence="1">
    <location>
        <begin position="1"/>
        <end position="68"/>
    </location>
</feature>